<accession>A0A063C5E7</accession>
<feature type="chain" id="PRO_5010402226" evidence="1">
    <location>
        <begin position="21"/>
        <end position="142"/>
    </location>
</feature>
<dbReference type="AlphaFoldDB" id="A0A063C5E7"/>
<evidence type="ECO:0000313" key="3">
    <source>
        <dbReference type="EMBL" id="QUC23637.1"/>
    </source>
</evidence>
<dbReference type="SMR" id="A0A063C5E7"/>
<dbReference type="HOGENOM" id="CLU_1817250_0_0_1"/>
<evidence type="ECO:0000256" key="1">
    <source>
        <dbReference type="SAM" id="SignalP"/>
    </source>
</evidence>
<evidence type="ECO:0000313" key="4">
    <source>
        <dbReference type="Proteomes" id="UP000027002"/>
    </source>
</evidence>
<keyword evidence="4" id="KW-1185">Reference proteome</keyword>
<gene>
    <name evidence="3" type="ORF">UV8b_07878</name>
    <name evidence="2" type="ORF">UVI_02003000</name>
</gene>
<sequence length="142" mass="15304">MKLPAALLYALSFATTPVDAQVGHTGDSVGCVVAVNGKKELFKITVAFAKAMAVRGGDVGNIPGREPSLYKGPITTWYDPSCNTQNARVLSYPIYRDGRIPGLPTPIGDMTKYRTIYVIKGSGRLAWCGVEYNGVECLLTYP</sequence>
<evidence type="ECO:0000313" key="5">
    <source>
        <dbReference type="Proteomes" id="UP000054053"/>
    </source>
</evidence>
<organism evidence="2 5">
    <name type="scientific">Ustilaginoidea virens</name>
    <name type="common">Rice false smut fungus</name>
    <name type="synonym">Villosiclava virens</name>
    <dbReference type="NCBI Taxonomy" id="1159556"/>
    <lineage>
        <taxon>Eukaryota</taxon>
        <taxon>Fungi</taxon>
        <taxon>Dikarya</taxon>
        <taxon>Ascomycota</taxon>
        <taxon>Pezizomycotina</taxon>
        <taxon>Sordariomycetes</taxon>
        <taxon>Hypocreomycetidae</taxon>
        <taxon>Hypocreales</taxon>
        <taxon>Clavicipitaceae</taxon>
        <taxon>Ustilaginoidea</taxon>
    </lineage>
</organism>
<feature type="signal peptide" evidence="1">
    <location>
        <begin position="1"/>
        <end position="20"/>
    </location>
</feature>
<evidence type="ECO:0000313" key="2">
    <source>
        <dbReference type="EMBL" id="GAO17531.1"/>
    </source>
</evidence>
<proteinExistence type="predicted"/>
<dbReference type="EMBL" id="BBTG02000001">
    <property type="protein sequence ID" value="GAO17531.1"/>
    <property type="molecule type" value="Genomic_DNA"/>
</dbReference>
<protein>
    <submittedName>
        <fullName evidence="2">Uncharacterized protein</fullName>
    </submittedName>
</protein>
<dbReference type="Proteomes" id="UP000054053">
    <property type="component" value="Unassembled WGS sequence"/>
</dbReference>
<dbReference type="RefSeq" id="XP_043001310.1">
    <property type="nucleotide sequence ID" value="XM_043145375.1"/>
</dbReference>
<keyword evidence="1" id="KW-0732">Signal</keyword>
<reference evidence="3" key="3">
    <citation type="submission" date="2020-03" db="EMBL/GenBank/DDBJ databases">
        <title>A mixture of massive structural variations and highly conserved coding sequences in Ustilaginoidea virens genome.</title>
        <authorList>
            <person name="Zhang K."/>
            <person name="Zhao Z."/>
            <person name="Zhang Z."/>
            <person name="Li Y."/>
            <person name="Hsiang T."/>
            <person name="Sun W."/>
        </authorList>
    </citation>
    <scope>NUCLEOTIDE SEQUENCE</scope>
    <source>
        <strain evidence="3">UV-8b</strain>
    </source>
</reference>
<reference evidence="5" key="2">
    <citation type="journal article" date="2016" name="Genome Announc.">
        <title>Genome sequence of Ustilaginoidea virens IPU010, a rice pathogenic fungus causing false smut.</title>
        <authorList>
            <person name="Kumagai T."/>
            <person name="Ishii T."/>
            <person name="Terai G."/>
            <person name="Umemura M."/>
            <person name="Machida M."/>
            <person name="Asai K."/>
        </authorList>
    </citation>
    <scope>NUCLEOTIDE SEQUENCE [LARGE SCALE GENOMIC DNA]</scope>
    <source>
        <strain evidence="5">IPU010</strain>
    </source>
</reference>
<name>A0A063C5E7_USTVR</name>
<dbReference type="GeneID" id="66068655"/>
<reference evidence="2" key="1">
    <citation type="journal article" date="2016" name="Genome Announc.">
        <title>Genome Sequence of Ustilaginoidea virens IPU010, a Rice Pathogenic Fungus Causing False Smut.</title>
        <authorList>
            <person name="Kumagai T."/>
            <person name="Ishii T."/>
            <person name="Terai G."/>
            <person name="Umemura M."/>
            <person name="Machida M."/>
            <person name="Asai K."/>
        </authorList>
    </citation>
    <scope>NUCLEOTIDE SEQUENCE [LARGE SCALE GENOMIC DNA]</scope>
    <source>
        <strain evidence="2">IPU010</strain>
    </source>
</reference>
<dbReference type="KEGG" id="uvi:66068655"/>
<dbReference type="EMBL" id="CP072759">
    <property type="protein sequence ID" value="QUC23637.1"/>
    <property type="molecule type" value="Genomic_DNA"/>
</dbReference>
<dbReference type="Proteomes" id="UP000027002">
    <property type="component" value="Chromosome 7"/>
</dbReference>